<dbReference type="GO" id="GO:0008236">
    <property type="term" value="F:serine-type peptidase activity"/>
    <property type="evidence" value="ECO:0007669"/>
    <property type="project" value="InterPro"/>
</dbReference>
<evidence type="ECO:0000313" key="3">
    <source>
        <dbReference type="Proteomes" id="UP000308697"/>
    </source>
</evidence>
<dbReference type="PANTHER" id="PTHR43056">
    <property type="entry name" value="PEPTIDASE S9 PROLYL OLIGOPEPTIDASE"/>
    <property type="match status" value="1"/>
</dbReference>
<sequence length="683" mass="73879">MVTTAPYGTWPSPVDARTVAAHDGRPAFVGVVGDEVWWTEPRPAEGGRRALIRRRPDGAEESVLPAPWNVRSRVLEYGGQPWAGTVTERGPLVVFSHFADQRLYAYEPDRDAEPRPLTPLSPVGGGLRWVDPVVLPDRGEVWCVLEEFTGERPTDVRRVIAAVPLDGSAAEQRGTVRELSDDRHRFVTGPRLSPDGRRAAWIAWDHPRMPWDGTLVMLADIAEGEAAGEFRDIRPLIGDLGPDVPGGGDLGPDAPGEAVAQIEWAADGSLLFVSDLGGWWEPQRIDPDTADDGVVASRGLCPAREEEFAGPLWTVGQRWFLPLENGTIAVLHGRGAQSLGILDPVTGELVDTAGPWTEWAPTLAVQGSRVIGIAAGPHSGYEIVELDTCTGRARVIAARHTDVVDPAYHPRSRQRTFTGPDGRDIHAHIHPPHHPDHTAPDGELPPFVVWAHGGPTGRAPLVLDLEIAYFTSRGIGVAEVNYGGSTGYGRAYRERLRGQWGVVDVEDCAAVARALVDEGSADGARLAIRGGSAGGWTTAASLAATDLYACGTISYPILDLAGWATGETHDFESHYLESLIGPLAEVPDRYRERSPLHRADRIAAPFLLLQGLDDVVCPPAQCERFLAEVAGRGIPHAYLPFPGEGHGFRREETMVRAMEAELSLYVQTFGIARDDIPPLELGT</sequence>
<evidence type="ECO:0000313" key="2">
    <source>
        <dbReference type="EMBL" id="TJZ54439.1"/>
    </source>
</evidence>
<comment type="caution">
    <text evidence="2">The sequence shown here is derived from an EMBL/GenBank/DDBJ whole genome shotgun (WGS) entry which is preliminary data.</text>
</comment>
<keyword evidence="3" id="KW-1185">Reference proteome</keyword>
<proteinExistence type="predicted"/>
<dbReference type="Gene3D" id="3.40.50.1820">
    <property type="entry name" value="alpha/beta hydrolase"/>
    <property type="match status" value="1"/>
</dbReference>
<dbReference type="PANTHER" id="PTHR43056:SF5">
    <property type="entry name" value="PEPTIDASE S9 PROLYL OLIGOPEPTIDASE CATALYTIC DOMAIN-CONTAINING PROTEIN"/>
    <property type="match status" value="1"/>
</dbReference>
<dbReference type="GO" id="GO:0006508">
    <property type="term" value="P:proteolysis"/>
    <property type="evidence" value="ECO:0007669"/>
    <property type="project" value="InterPro"/>
</dbReference>
<dbReference type="Proteomes" id="UP000308697">
    <property type="component" value="Unassembled WGS sequence"/>
</dbReference>
<organism evidence="2 3">
    <name type="scientific">Streptomyces piniterrae</name>
    <dbReference type="NCBI Taxonomy" id="2571125"/>
    <lineage>
        <taxon>Bacteria</taxon>
        <taxon>Bacillati</taxon>
        <taxon>Actinomycetota</taxon>
        <taxon>Actinomycetes</taxon>
        <taxon>Kitasatosporales</taxon>
        <taxon>Streptomycetaceae</taxon>
        <taxon>Streptomyces</taxon>
    </lineage>
</organism>
<dbReference type="Pfam" id="PF00326">
    <property type="entry name" value="Peptidase_S9"/>
    <property type="match status" value="1"/>
</dbReference>
<dbReference type="SUPFAM" id="SSF53474">
    <property type="entry name" value="alpha/beta-Hydrolases"/>
    <property type="match status" value="1"/>
</dbReference>
<name>A0A4U0NJG3_9ACTN</name>
<feature type="domain" description="Peptidase S9 prolyl oligopeptidase catalytic" evidence="1">
    <location>
        <begin position="464"/>
        <end position="670"/>
    </location>
</feature>
<protein>
    <submittedName>
        <fullName evidence="2">S9 family peptidase</fullName>
    </submittedName>
</protein>
<gene>
    <name evidence="2" type="ORF">FCH28_15050</name>
</gene>
<dbReference type="AlphaFoldDB" id="A0A4U0NJG3"/>
<reference evidence="2 3" key="1">
    <citation type="submission" date="2019-04" db="EMBL/GenBank/DDBJ databases">
        <title>Streptomyces piniterrae sp. nov., a heliquinomycin-producing actinomycete isolated from rhizosphere soil of Pinus yunnanensis.</title>
        <authorList>
            <person name="Zhuang X."/>
            <person name="Zhao J."/>
        </authorList>
    </citation>
    <scope>NUCLEOTIDE SEQUENCE [LARGE SCALE GENOMIC DNA]</scope>
    <source>
        <strain evidence="3">jys28</strain>
    </source>
</reference>
<dbReference type="RefSeq" id="WP_136740364.1">
    <property type="nucleotide sequence ID" value="NZ_SUMB01000004.1"/>
</dbReference>
<evidence type="ECO:0000259" key="1">
    <source>
        <dbReference type="Pfam" id="PF00326"/>
    </source>
</evidence>
<dbReference type="OrthoDB" id="128799at2"/>
<dbReference type="SUPFAM" id="SSF69322">
    <property type="entry name" value="Tricorn protease domain 2"/>
    <property type="match status" value="1"/>
</dbReference>
<dbReference type="InterPro" id="IPR001375">
    <property type="entry name" value="Peptidase_S9_cat"/>
</dbReference>
<dbReference type="EMBL" id="SUMB01000004">
    <property type="protein sequence ID" value="TJZ54439.1"/>
    <property type="molecule type" value="Genomic_DNA"/>
</dbReference>
<accession>A0A4U0NJG3</accession>
<dbReference type="InterPro" id="IPR050585">
    <property type="entry name" value="Xaa-Pro_dipeptidyl-ppase/CocE"/>
</dbReference>
<dbReference type="InterPro" id="IPR029058">
    <property type="entry name" value="AB_hydrolase_fold"/>
</dbReference>